<reference evidence="1 2" key="2">
    <citation type="journal article" date="2012" name="Nature">
        <title>Insights into hominid evolution from the gorilla genome sequence.</title>
        <authorList>
            <person name="Scally A."/>
            <person name="Dutheil J.Y."/>
            <person name="Hillier L.W."/>
            <person name="Jordan G.E."/>
            <person name="Goodhead I."/>
            <person name="Herrero J."/>
            <person name="Hobolth A."/>
            <person name="Lappalainen T."/>
            <person name="Mailund T."/>
            <person name="Marques-Bonet T."/>
            <person name="McCarthy S."/>
            <person name="Montgomery S.H."/>
            <person name="Schwalie P.C."/>
            <person name="Tang Y.A."/>
            <person name="Ward M.C."/>
            <person name="Xue Y."/>
            <person name="Yngvadottir B."/>
            <person name="Alkan C."/>
            <person name="Andersen L.N."/>
            <person name="Ayub Q."/>
            <person name="Ball E.V."/>
            <person name="Beal K."/>
            <person name="Bradley B.J."/>
            <person name="Chen Y."/>
            <person name="Clee C.M."/>
            <person name="Fitzgerald S."/>
            <person name="Graves T.A."/>
            <person name="Gu Y."/>
            <person name="Heath P."/>
            <person name="Heger A."/>
            <person name="Karakoc E."/>
            <person name="Kolb-Kokocinski A."/>
            <person name="Laird G.K."/>
            <person name="Lunter G."/>
            <person name="Meader S."/>
            <person name="Mort M."/>
            <person name="Mullikin J.C."/>
            <person name="Munch K."/>
            <person name="O'Connor T.D."/>
            <person name="Phillips A.D."/>
            <person name="Prado-Martinez J."/>
            <person name="Rogers A.S."/>
            <person name="Sajjadian S."/>
            <person name="Schmidt D."/>
            <person name="Shaw K."/>
            <person name="Simpson J.T."/>
            <person name="Stenson P.D."/>
            <person name="Turner D.J."/>
            <person name="Vigilant L."/>
            <person name="Vilella A.J."/>
            <person name="Whitener W."/>
            <person name="Zhu B."/>
            <person name="Cooper D.N."/>
            <person name="de Jong P."/>
            <person name="Dermitzakis E.T."/>
            <person name="Eichler E.E."/>
            <person name="Flicek P."/>
            <person name="Goldman N."/>
            <person name="Mundy N.I."/>
            <person name="Ning Z."/>
            <person name="Odom D.T."/>
            <person name="Ponting C.P."/>
            <person name="Quail M.A."/>
            <person name="Ryder O.A."/>
            <person name="Searle S.M."/>
            <person name="Warren W.C."/>
            <person name="Wilson R.K."/>
            <person name="Schierup M.H."/>
            <person name="Rogers J."/>
            <person name="Tyler-Smith C."/>
            <person name="Durbin R."/>
        </authorList>
    </citation>
    <scope>NUCLEOTIDE SEQUENCE [LARGE SCALE GENOMIC DNA]</scope>
</reference>
<accession>A0A2I2YCU3</accession>
<dbReference type="EMBL" id="CABD030079808">
    <property type="status" value="NOT_ANNOTATED_CDS"/>
    <property type="molecule type" value="Genomic_DNA"/>
</dbReference>
<reference evidence="2" key="1">
    <citation type="submission" date="2011-05" db="EMBL/GenBank/DDBJ databases">
        <title>Insights into the evolution of the great apes provided by the gorilla genome.</title>
        <authorList>
            <person name="Scally A."/>
        </authorList>
    </citation>
    <scope>NUCLEOTIDE SEQUENCE [LARGE SCALE GENOMIC DNA]</scope>
</reference>
<dbReference type="Proteomes" id="UP000001519">
    <property type="component" value="Chromosome 11"/>
</dbReference>
<proteinExistence type="predicted"/>
<dbReference type="Bgee" id="ENSGGOG00000013241">
    <property type="expression patterns" value="Expressed in cerebellum and 5 other cell types or tissues"/>
</dbReference>
<sequence>MADASSSDSDACGAESNEANSKWLDAHYDPMANIHTFSACLAGGRGPWPWWAAAPPEGAQRTTGDDRKPATCSAICCCHLPHGAT</sequence>
<gene>
    <name evidence="1" type="primary">BBS1</name>
</gene>
<dbReference type="Ensembl" id="ENSGGOT00000047332.1">
    <property type="protein sequence ID" value="ENSGGOP00000032727.1"/>
    <property type="gene ID" value="ENSGGOG00000013241.3"/>
</dbReference>
<dbReference type="EMBL" id="CABD030079807">
    <property type="status" value="NOT_ANNOTATED_CDS"/>
    <property type="molecule type" value="Genomic_DNA"/>
</dbReference>
<evidence type="ECO:0000313" key="1">
    <source>
        <dbReference type="Ensembl" id="ENSGGOP00000032727.1"/>
    </source>
</evidence>
<name>A0A2I2YCU3_GORGO</name>
<keyword evidence="2" id="KW-1185">Reference proteome</keyword>
<protein>
    <submittedName>
        <fullName evidence="1">Bardet-Biedl syndrome 1</fullName>
    </submittedName>
</protein>
<organism evidence="1 2">
    <name type="scientific">Gorilla gorilla gorilla</name>
    <name type="common">Western lowland gorilla</name>
    <dbReference type="NCBI Taxonomy" id="9595"/>
    <lineage>
        <taxon>Eukaryota</taxon>
        <taxon>Metazoa</taxon>
        <taxon>Chordata</taxon>
        <taxon>Craniata</taxon>
        <taxon>Vertebrata</taxon>
        <taxon>Euteleostomi</taxon>
        <taxon>Mammalia</taxon>
        <taxon>Eutheria</taxon>
        <taxon>Euarchontoglires</taxon>
        <taxon>Primates</taxon>
        <taxon>Haplorrhini</taxon>
        <taxon>Catarrhini</taxon>
        <taxon>Hominidae</taxon>
        <taxon>Gorilla</taxon>
    </lineage>
</organism>
<reference evidence="1" key="3">
    <citation type="submission" date="2025-08" db="UniProtKB">
        <authorList>
            <consortium name="Ensembl"/>
        </authorList>
    </citation>
    <scope>IDENTIFICATION</scope>
</reference>
<reference evidence="1" key="4">
    <citation type="submission" date="2025-09" db="UniProtKB">
        <authorList>
            <consortium name="Ensembl"/>
        </authorList>
    </citation>
    <scope>IDENTIFICATION</scope>
</reference>
<evidence type="ECO:0000313" key="2">
    <source>
        <dbReference type="Proteomes" id="UP000001519"/>
    </source>
</evidence>
<dbReference type="AlphaFoldDB" id="A0A2I2YCU3"/>
<dbReference type="GeneTree" id="ENSGT00390000005232"/>